<name>A0A221KH39_VITFI</name>
<dbReference type="InterPro" id="IPR025528">
    <property type="entry name" value="BrnA_antitoxin"/>
</dbReference>
<dbReference type="OrthoDB" id="9796641at2"/>
<sequence>MNKRTNPEMLDDENPEWIAQDVARARPAHEVLPGLFGPEVAQAMLKPRGRPKTTSPKERMTLRLDADVLARWRASGKGWQTRAAQALTQAAPDMASLNKL</sequence>
<protein>
    <recommendedName>
        <fullName evidence="3">Antitoxin</fullName>
    </recommendedName>
</protein>
<evidence type="ECO:0008006" key="3">
    <source>
        <dbReference type="Google" id="ProtNLM"/>
    </source>
</evidence>
<evidence type="ECO:0000313" key="2">
    <source>
        <dbReference type="Proteomes" id="UP000199729"/>
    </source>
</evidence>
<dbReference type="KEGG" id="vff:VITFI_CDS2365"/>
<dbReference type="RefSeq" id="WP_089417117.1">
    <property type="nucleotide sequence ID" value="NZ_CP022423.1"/>
</dbReference>
<dbReference type="EMBL" id="CP022423">
    <property type="protein sequence ID" value="ASM78143.1"/>
    <property type="molecule type" value="Genomic_DNA"/>
</dbReference>
<dbReference type="Proteomes" id="UP000199729">
    <property type="component" value="Chromosome"/>
</dbReference>
<dbReference type="Pfam" id="PF14384">
    <property type="entry name" value="BrnA_antitoxin"/>
    <property type="match status" value="1"/>
</dbReference>
<organism evidence="1 2">
    <name type="scientific">Vitreoscilla filiformis</name>
    <dbReference type="NCBI Taxonomy" id="63"/>
    <lineage>
        <taxon>Bacteria</taxon>
        <taxon>Pseudomonadati</taxon>
        <taxon>Pseudomonadota</taxon>
        <taxon>Betaproteobacteria</taxon>
        <taxon>Neisseriales</taxon>
        <taxon>Neisseriaceae</taxon>
        <taxon>Vitreoscilla</taxon>
    </lineage>
</organism>
<evidence type="ECO:0000313" key="1">
    <source>
        <dbReference type="EMBL" id="ASM78143.1"/>
    </source>
</evidence>
<gene>
    <name evidence="1" type="ORF">VITFI_CDS2365</name>
</gene>
<proteinExistence type="predicted"/>
<accession>A0A221KH39</accession>
<keyword evidence="2" id="KW-1185">Reference proteome</keyword>
<dbReference type="AlphaFoldDB" id="A0A221KH39"/>
<reference evidence="1 2" key="1">
    <citation type="submission" date="2017-07" db="EMBL/GenBank/DDBJ databases">
        <title>Complete Genome Sequence of the cosmetic ferment Vitreoscilla filiformis (ATCC15551).</title>
        <authorList>
            <person name="Contreras S."/>
            <person name="Sagory-Zalkind P."/>
            <person name="Blanquart H."/>
            <person name="Iltis A."/>
            <person name="Morand S.C."/>
        </authorList>
    </citation>
    <scope>NUCLEOTIDE SEQUENCE [LARGE SCALE GENOMIC DNA]</scope>
    <source>
        <strain evidence="1 2">ATCC 15551</strain>
    </source>
</reference>